<dbReference type="FunFam" id="3.30.505.10:FF:000054">
    <property type="entry name" value="Suppressor of cytokine signaling 1"/>
    <property type="match status" value="1"/>
</dbReference>
<dbReference type="GO" id="GO:0009968">
    <property type="term" value="P:negative regulation of signal transduction"/>
    <property type="evidence" value="ECO:0007669"/>
    <property type="project" value="UniProtKB-KW"/>
</dbReference>
<dbReference type="Proteomes" id="UP000694620">
    <property type="component" value="Chromosome 11"/>
</dbReference>
<dbReference type="SUPFAM" id="SSF55550">
    <property type="entry name" value="SH2 domain"/>
    <property type="match status" value="1"/>
</dbReference>
<dbReference type="InterPro" id="IPR036860">
    <property type="entry name" value="SH2_dom_sf"/>
</dbReference>
<dbReference type="CDD" id="cd10382">
    <property type="entry name" value="SH2_SOCS1"/>
    <property type="match status" value="1"/>
</dbReference>
<dbReference type="SUPFAM" id="SSF158235">
    <property type="entry name" value="SOCS box-like"/>
    <property type="match status" value="1"/>
</dbReference>
<reference evidence="10" key="1">
    <citation type="submission" date="2021-06" db="EMBL/GenBank/DDBJ databases">
        <authorList>
            <consortium name="Wellcome Sanger Institute Data Sharing"/>
        </authorList>
    </citation>
    <scope>NUCLEOTIDE SEQUENCE [LARGE SCALE GENOMIC DNA]</scope>
</reference>
<name>A0A8C4SG31_ERPCA</name>
<dbReference type="Pfam" id="PF00017">
    <property type="entry name" value="SH2"/>
    <property type="match status" value="1"/>
</dbReference>
<dbReference type="PANTHER" id="PTHR10155">
    <property type="entry name" value="PHOSPHATIDYLINOSITOL 3-KINASE REGULATORY SUBUNIT"/>
    <property type="match status" value="1"/>
</dbReference>
<dbReference type="InterPro" id="IPR001496">
    <property type="entry name" value="SOCS_box"/>
</dbReference>
<evidence type="ECO:0000256" key="7">
    <source>
        <dbReference type="SAM" id="MobiDB-lite"/>
    </source>
</evidence>
<dbReference type="Gene3D" id="3.30.505.10">
    <property type="entry name" value="SH2 domain"/>
    <property type="match status" value="1"/>
</dbReference>
<dbReference type="OrthoDB" id="9937362at2759"/>
<keyword evidence="4" id="KW-0833">Ubl conjugation pathway</keyword>
<feature type="domain" description="SOCS box" evidence="9">
    <location>
        <begin position="152"/>
        <end position="202"/>
    </location>
</feature>
<evidence type="ECO:0000256" key="4">
    <source>
        <dbReference type="ARBA" id="ARBA00022786"/>
    </source>
</evidence>
<dbReference type="InterPro" id="IPR036036">
    <property type="entry name" value="SOCS_box-like_dom_sf"/>
</dbReference>
<dbReference type="GeneTree" id="ENSGT00940000161164"/>
<feature type="region of interest" description="Disordered" evidence="7">
    <location>
        <begin position="1"/>
        <end position="35"/>
    </location>
</feature>
<keyword evidence="3" id="KW-0734">Signal transduction inhibitor</keyword>
<dbReference type="Gene3D" id="1.10.750.20">
    <property type="entry name" value="SOCS box"/>
    <property type="match status" value="1"/>
</dbReference>
<evidence type="ECO:0000256" key="1">
    <source>
        <dbReference type="ARBA" id="ARBA00004906"/>
    </source>
</evidence>
<evidence type="ECO:0000256" key="3">
    <source>
        <dbReference type="ARBA" id="ARBA00022700"/>
    </source>
</evidence>
<dbReference type="Ensembl" id="ENSECRT00000016614.1">
    <property type="protein sequence ID" value="ENSECRP00000016322.1"/>
    <property type="gene ID" value="ENSECRG00000010883.1"/>
</dbReference>
<dbReference type="GO" id="GO:0016567">
    <property type="term" value="P:protein ubiquitination"/>
    <property type="evidence" value="ECO:0007669"/>
    <property type="project" value="UniProtKB-UniPathway"/>
</dbReference>
<accession>A0A8C4SG31</accession>
<sequence length="203" mass="23470">MVAHSNLADNAPADNRARNHPQVPNIPQRHRESRPSIASALTQTHFRPFRSESDFRIITMTTSMLENSGFYWGPMTVEEAHSKLKDEPLGTFLIRDSRQKDFFFTLSVKTKSGPTSIRIDFKNSCFSLVGSKEEFDCLIKLLEYYMASPKRSLVRPLRKVKVQSLQELCRRKTIETFGKDNIDSIPIHNTVLKDYLKSFPFWI</sequence>
<dbReference type="SMART" id="SM00252">
    <property type="entry name" value="SH2"/>
    <property type="match status" value="1"/>
</dbReference>
<comment type="pathway">
    <text evidence="1">Protein modification; protein ubiquitination.</text>
</comment>
<gene>
    <name evidence="10" type="primary">SOCS1</name>
    <name evidence="10" type="synonym">socs1a</name>
</gene>
<keyword evidence="2" id="KW-0341">Growth regulation</keyword>
<dbReference type="PANTHER" id="PTHR10155:SF4">
    <property type="entry name" value="SUPPRESSOR OF CYTOKINE SIGNALING 1"/>
    <property type="match status" value="1"/>
</dbReference>
<evidence type="ECO:0000256" key="5">
    <source>
        <dbReference type="ARBA" id="ARBA00022999"/>
    </source>
</evidence>
<dbReference type="PROSITE" id="PS50001">
    <property type="entry name" value="SH2"/>
    <property type="match status" value="1"/>
</dbReference>
<dbReference type="GO" id="GO:0035556">
    <property type="term" value="P:intracellular signal transduction"/>
    <property type="evidence" value="ECO:0007669"/>
    <property type="project" value="InterPro"/>
</dbReference>
<evidence type="ECO:0000256" key="2">
    <source>
        <dbReference type="ARBA" id="ARBA00022604"/>
    </source>
</evidence>
<keyword evidence="11" id="KW-1185">Reference proteome</keyword>
<dbReference type="GO" id="GO:0046935">
    <property type="term" value="F:1-phosphatidylinositol-3-kinase regulator activity"/>
    <property type="evidence" value="ECO:0007669"/>
    <property type="project" value="TreeGrafter"/>
</dbReference>
<proteinExistence type="predicted"/>
<feature type="compositionally biased region" description="Low complexity" evidence="7">
    <location>
        <begin position="1"/>
        <end position="14"/>
    </location>
</feature>
<evidence type="ECO:0000259" key="8">
    <source>
        <dbReference type="PROSITE" id="PS50001"/>
    </source>
</evidence>
<keyword evidence="5 6" id="KW-0727">SH2 domain</keyword>
<dbReference type="AlphaFoldDB" id="A0A8C4SG31"/>
<dbReference type="GO" id="GO:0046854">
    <property type="term" value="P:phosphatidylinositol phosphate biosynthetic process"/>
    <property type="evidence" value="ECO:0007669"/>
    <property type="project" value="TreeGrafter"/>
</dbReference>
<dbReference type="SMART" id="SM00253">
    <property type="entry name" value="SOCS"/>
    <property type="match status" value="1"/>
</dbReference>
<protein>
    <submittedName>
        <fullName evidence="10">Suppressor of cytokine signaling 1a</fullName>
    </submittedName>
</protein>
<evidence type="ECO:0000313" key="11">
    <source>
        <dbReference type="Proteomes" id="UP000694620"/>
    </source>
</evidence>
<reference evidence="10" key="2">
    <citation type="submission" date="2025-08" db="UniProtKB">
        <authorList>
            <consortium name="Ensembl"/>
        </authorList>
    </citation>
    <scope>IDENTIFICATION</scope>
</reference>
<dbReference type="UniPathway" id="UPA00143"/>
<dbReference type="InterPro" id="IPR000980">
    <property type="entry name" value="SH2"/>
</dbReference>
<dbReference type="PROSITE" id="PS50225">
    <property type="entry name" value="SOCS"/>
    <property type="match status" value="1"/>
</dbReference>
<organism evidence="10 11">
    <name type="scientific">Erpetoichthys calabaricus</name>
    <name type="common">Rope fish</name>
    <name type="synonym">Calamoichthys calabaricus</name>
    <dbReference type="NCBI Taxonomy" id="27687"/>
    <lineage>
        <taxon>Eukaryota</taxon>
        <taxon>Metazoa</taxon>
        <taxon>Chordata</taxon>
        <taxon>Craniata</taxon>
        <taxon>Vertebrata</taxon>
        <taxon>Euteleostomi</taxon>
        <taxon>Actinopterygii</taxon>
        <taxon>Polypteriformes</taxon>
        <taxon>Polypteridae</taxon>
        <taxon>Erpetoichthys</taxon>
    </lineage>
</organism>
<evidence type="ECO:0000256" key="6">
    <source>
        <dbReference type="PROSITE-ProRule" id="PRU00191"/>
    </source>
</evidence>
<dbReference type="InterPro" id="IPR035861">
    <property type="entry name" value="SOCS1_SH2"/>
</dbReference>
<evidence type="ECO:0000313" key="10">
    <source>
        <dbReference type="Ensembl" id="ENSECRP00000016322.1"/>
    </source>
</evidence>
<evidence type="ECO:0000259" key="9">
    <source>
        <dbReference type="PROSITE" id="PS50225"/>
    </source>
</evidence>
<feature type="domain" description="SH2" evidence="8">
    <location>
        <begin position="70"/>
        <end position="145"/>
    </location>
</feature>
<reference evidence="10" key="3">
    <citation type="submission" date="2025-09" db="UniProtKB">
        <authorList>
            <consortium name="Ensembl"/>
        </authorList>
    </citation>
    <scope>IDENTIFICATION</scope>
</reference>
<dbReference type="GO" id="GO:0005942">
    <property type="term" value="C:phosphatidylinositol 3-kinase complex"/>
    <property type="evidence" value="ECO:0007669"/>
    <property type="project" value="TreeGrafter"/>
</dbReference>